<evidence type="ECO:0000256" key="1">
    <source>
        <dbReference type="SAM" id="MobiDB-lite"/>
    </source>
</evidence>
<accession>A0A2H5Q6E0</accession>
<reference evidence="2 3" key="1">
    <citation type="journal article" date="2017" name="Front. Genet.">
        <title>Draft sequencing of the heterozygous diploid genome of Satsuma (Citrus unshiu Marc.) using a hybrid assembly approach.</title>
        <authorList>
            <person name="Shimizu T."/>
            <person name="Tanizawa Y."/>
            <person name="Mochizuki T."/>
            <person name="Nagasaki H."/>
            <person name="Yoshioka T."/>
            <person name="Toyoda A."/>
            <person name="Fujiyama A."/>
            <person name="Kaminuma E."/>
            <person name="Nakamura Y."/>
        </authorList>
    </citation>
    <scope>NUCLEOTIDE SEQUENCE [LARGE SCALE GENOMIC DNA]</scope>
    <source>
        <strain evidence="3">cv. Miyagawa wase</strain>
    </source>
</reference>
<dbReference type="EMBL" id="BDQV01000229">
    <property type="protein sequence ID" value="GAY60162.1"/>
    <property type="molecule type" value="Genomic_DNA"/>
</dbReference>
<protein>
    <submittedName>
        <fullName evidence="2">Uncharacterized protein</fullName>
    </submittedName>
</protein>
<dbReference type="Proteomes" id="UP000236630">
    <property type="component" value="Unassembled WGS sequence"/>
</dbReference>
<dbReference type="STRING" id="55188.A0A2H5Q6E0"/>
<organism evidence="2 3">
    <name type="scientific">Citrus unshiu</name>
    <name type="common">Satsuma mandarin</name>
    <name type="synonym">Citrus nobilis var. unshiu</name>
    <dbReference type="NCBI Taxonomy" id="55188"/>
    <lineage>
        <taxon>Eukaryota</taxon>
        <taxon>Viridiplantae</taxon>
        <taxon>Streptophyta</taxon>
        <taxon>Embryophyta</taxon>
        <taxon>Tracheophyta</taxon>
        <taxon>Spermatophyta</taxon>
        <taxon>Magnoliopsida</taxon>
        <taxon>eudicotyledons</taxon>
        <taxon>Gunneridae</taxon>
        <taxon>Pentapetalae</taxon>
        <taxon>rosids</taxon>
        <taxon>malvids</taxon>
        <taxon>Sapindales</taxon>
        <taxon>Rutaceae</taxon>
        <taxon>Aurantioideae</taxon>
        <taxon>Citrus</taxon>
    </lineage>
</organism>
<dbReference type="InterPro" id="IPR053350">
    <property type="entry name" value="CV_Inducer"/>
</dbReference>
<proteinExistence type="predicted"/>
<comment type="caution">
    <text evidence="2">The sequence shown here is derived from an EMBL/GenBank/DDBJ whole genome shotgun (WGS) entry which is preliminary data.</text>
</comment>
<evidence type="ECO:0000313" key="2">
    <source>
        <dbReference type="EMBL" id="GAY60162.1"/>
    </source>
</evidence>
<dbReference type="PANTHER" id="PTHR37210:SF2">
    <property type="entry name" value="PROTEIN CHLOROPLAST VESICULATION"/>
    <property type="match status" value="1"/>
</dbReference>
<dbReference type="AlphaFoldDB" id="A0A2H5Q6E0"/>
<keyword evidence="3" id="KW-1185">Reference proteome</keyword>
<feature type="compositionally biased region" description="Low complexity" evidence="1">
    <location>
        <begin position="68"/>
        <end position="82"/>
    </location>
</feature>
<feature type="region of interest" description="Disordered" evidence="1">
    <location>
        <begin position="68"/>
        <end position="91"/>
    </location>
</feature>
<gene>
    <name evidence="2" type="ORF">CUMW_199880</name>
</gene>
<dbReference type="PANTHER" id="PTHR37210">
    <property type="entry name" value="EXPRESSED PROTEIN"/>
    <property type="match status" value="1"/>
</dbReference>
<evidence type="ECO:0000313" key="3">
    <source>
        <dbReference type="Proteomes" id="UP000236630"/>
    </source>
</evidence>
<name>A0A2H5Q6E0_CITUN</name>
<sequence>MMAITYSFCLNLSSPSPPSKIIRSQTQAIAPPRRGDEKWRKQCVAGMAAACMAFGGVAIQMGESDGSAMAKEMTTTTTPTAEPKARWSEKRECPPWHLNSLETIVPENLPRPSAPRRWEAVGNRYLTKDAPPVKVTVTRGRNNCFSM</sequence>